<protein>
    <submittedName>
        <fullName evidence="1">Uncharacterized protein</fullName>
    </submittedName>
</protein>
<dbReference type="Proteomes" id="UP000295252">
    <property type="component" value="Chromosome II"/>
</dbReference>
<dbReference type="AlphaFoldDB" id="A0A068TYW0"/>
<gene>
    <name evidence="1" type="ORF">GSCOC_T00034626001</name>
</gene>
<dbReference type="InParanoid" id="A0A068TYW0"/>
<evidence type="ECO:0000313" key="1">
    <source>
        <dbReference type="EMBL" id="CDP01109.1"/>
    </source>
</evidence>
<reference evidence="2" key="1">
    <citation type="journal article" date="2014" name="Science">
        <title>The coffee genome provides insight into the convergent evolution of caffeine biosynthesis.</title>
        <authorList>
            <person name="Denoeud F."/>
            <person name="Carretero-Paulet L."/>
            <person name="Dereeper A."/>
            <person name="Droc G."/>
            <person name="Guyot R."/>
            <person name="Pietrella M."/>
            <person name="Zheng C."/>
            <person name="Alberti A."/>
            <person name="Anthony F."/>
            <person name="Aprea G."/>
            <person name="Aury J.M."/>
            <person name="Bento P."/>
            <person name="Bernard M."/>
            <person name="Bocs S."/>
            <person name="Campa C."/>
            <person name="Cenci A."/>
            <person name="Combes M.C."/>
            <person name="Crouzillat D."/>
            <person name="Da Silva C."/>
            <person name="Daddiego L."/>
            <person name="De Bellis F."/>
            <person name="Dussert S."/>
            <person name="Garsmeur O."/>
            <person name="Gayraud T."/>
            <person name="Guignon V."/>
            <person name="Jahn K."/>
            <person name="Jamilloux V."/>
            <person name="Joet T."/>
            <person name="Labadie K."/>
            <person name="Lan T."/>
            <person name="Leclercq J."/>
            <person name="Lepelley M."/>
            <person name="Leroy T."/>
            <person name="Li L.T."/>
            <person name="Librado P."/>
            <person name="Lopez L."/>
            <person name="Munoz A."/>
            <person name="Noel B."/>
            <person name="Pallavicini A."/>
            <person name="Perrotta G."/>
            <person name="Poncet V."/>
            <person name="Pot D."/>
            <person name="Priyono X."/>
            <person name="Rigoreau M."/>
            <person name="Rouard M."/>
            <person name="Rozas J."/>
            <person name="Tranchant-Dubreuil C."/>
            <person name="VanBuren R."/>
            <person name="Zhang Q."/>
            <person name="Andrade A.C."/>
            <person name="Argout X."/>
            <person name="Bertrand B."/>
            <person name="de Kochko A."/>
            <person name="Graziosi G."/>
            <person name="Henry R.J."/>
            <person name="Jayarama X."/>
            <person name="Ming R."/>
            <person name="Nagai C."/>
            <person name="Rounsley S."/>
            <person name="Sankoff D."/>
            <person name="Giuliano G."/>
            <person name="Albert V.A."/>
            <person name="Wincker P."/>
            <person name="Lashermes P."/>
        </authorList>
    </citation>
    <scope>NUCLEOTIDE SEQUENCE [LARGE SCALE GENOMIC DNA]</scope>
    <source>
        <strain evidence="2">cv. DH200-94</strain>
    </source>
</reference>
<evidence type="ECO:0000313" key="2">
    <source>
        <dbReference type="Proteomes" id="UP000295252"/>
    </source>
</evidence>
<sequence length="85" mass="9506">MYINHVNQVAAGALWSTKFRALANGQLALRFNAAATCSLSAAQFRQLNFLLRFHISQETKLFLLFASSIILLHTEEQGSWCFNGS</sequence>
<organism evidence="1 2">
    <name type="scientific">Coffea canephora</name>
    <name type="common">Robusta coffee</name>
    <dbReference type="NCBI Taxonomy" id="49390"/>
    <lineage>
        <taxon>Eukaryota</taxon>
        <taxon>Viridiplantae</taxon>
        <taxon>Streptophyta</taxon>
        <taxon>Embryophyta</taxon>
        <taxon>Tracheophyta</taxon>
        <taxon>Spermatophyta</taxon>
        <taxon>Magnoliopsida</taxon>
        <taxon>eudicotyledons</taxon>
        <taxon>Gunneridae</taxon>
        <taxon>Pentapetalae</taxon>
        <taxon>asterids</taxon>
        <taxon>lamiids</taxon>
        <taxon>Gentianales</taxon>
        <taxon>Rubiaceae</taxon>
        <taxon>Ixoroideae</taxon>
        <taxon>Gardenieae complex</taxon>
        <taxon>Bertiereae - Coffeeae clade</taxon>
        <taxon>Coffeeae</taxon>
        <taxon>Coffea</taxon>
    </lineage>
</organism>
<dbReference type="Gramene" id="CDP01109">
    <property type="protein sequence ID" value="CDP01109"/>
    <property type="gene ID" value="GSCOC_T00034626001"/>
</dbReference>
<accession>A0A068TYW0</accession>
<proteinExistence type="predicted"/>
<dbReference type="EMBL" id="HG739090">
    <property type="protein sequence ID" value="CDP01109.1"/>
    <property type="molecule type" value="Genomic_DNA"/>
</dbReference>
<name>A0A068TYW0_COFCA</name>
<keyword evidence="2" id="KW-1185">Reference proteome</keyword>